<dbReference type="Gene3D" id="6.10.10.120">
    <property type="entry name" value="Antitoxin ParD1-like"/>
    <property type="match status" value="1"/>
</dbReference>
<protein>
    <submittedName>
        <fullName evidence="3">Antitoxin ParD4</fullName>
    </submittedName>
</protein>
<dbReference type="InterPro" id="IPR022789">
    <property type="entry name" value="ParD"/>
</dbReference>
<comment type="similarity">
    <text evidence="1">Belongs to the ParD antitoxin family.</text>
</comment>
<dbReference type="NCBIfam" id="TIGR02606">
    <property type="entry name" value="antidote_CC2985"/>
    <property type="match status" value="1"/>
</dbReference>
<dbReference type="SUPFAM" id="SSF47598">
    <property type="entry name" value="Ribbon-helix-helix"/>
    <property type="match status" value="1"/>
</dbReference>
<dbReference type="GO" id="GO:0006355">
    <property type="term" value="P:regulation of DNA-templated transcription"/>
    <property type="evidence" value="ECO:0007669"/>
    <property type="project" value="InterPro"/>
</dbReference>
<organism evidence="3 4">
    <name type="scientific">Candidatus Accumulibacter appositus</name>
    <dbReference type="NCBI Taxonomy" id="1454003"/>
    <lineage>
        <taxon>Bacteria</taxon>
        <taxon>Pseudomonadati</taxon>
        <taxon>Pseudomonadota</taxon>
        <taxon>Betaproteobacteria</taxon>
        <taxon>Candidatus Accumulibacter</taxon>
    </lineage>
</organism>
<dbReference type="InterPro" id="IPR010985">
    <property type="entry name" value="Ribbon_hlx_hlx"/>
</dbReference>
<dbReference type="STRING" id="1454003.AW10_03088"/>
<name>A0A011QHR4_9PROT</name>
<sequence length="86" mass="9743">MQSMNISLPDPLKQFVDGQIAQGRYSSVSEYVRELIRADEKRKAEEQLEAKLLEGLSGAESELTPADWSVIRREALAKVEARKKPR</sequence>
<dbReference type="PANTHER" id="PTHR36582">
    <property type="entry name" value="ANTITOXIN PARD"/>
    <property type="match status" value="1"/>
</dbReference>
<dbReference type="Pfam" id="PF03693">
    <property type="entry name" value="ParD_antitoxin"/>
    <property type="match status" value="1"/>
</dbReference>
<dbReference type="InterPro" id="IPR038296">
    <property type="entry name" value="ParD_sf"/>
</dbReference>
<comment type="caution">
    <text evidence="3">The sequence shown here is derived from an EMBL/GenBank/DDBJ whole genome shotgun (WGS) entry which is preliminary data.</text>
</comment>
<dbReference type="PATRIC" id="fig|1454003.3.peg.3144"/>
<proteinExistence type="inferred from homology"/>
<accession>A0A011QHR4</accession>
<dbReference type="PANTHER" id="PTHR36582:SF2">
    <property type="entry name" value="ANTITOXIN PARD"/>
    <property type="match status" value="1"/>
</dbReference>
<gene>
    <name evidence="3" type="primary">parD4</name>
    <name evidence="3" type="ORF">AW10_03088</name>
</gene>
<dbReference type="Proteomes" id="UP000021816">
    <property type="component" value="Unassembled WGS sequence"/>
</dbReference>
<dbReference type="AlphaFoldDB" id="A0A011QHR4"/>
<keyword evidence="2" id="KW-1277">Toxin-antitoxin system</keyword>
<reference evidence="3 4" key="1">
    <citation type="submission" date="2014-02" db="EMBL/GenBank/DDBJ databases">
        <title>Expanding our view of genomic diversity in Candidatus Accumulibacter clades.</title>
        <authorList>
            <person name="Skennerton C.T."/>
            <person name="Barr J.J."/>
            <person name="Slater F.R."/>
            <person name="Bond P.L."/>
            <person name="Tyson G.W."/>
        </authorList>
    </citation>
    <scope>NUCLEOTIDE SEQUENCE [LARGE SCALE GENOMIC DNA]</scope>
    <source>
        <strain evidence="4">BA-92</strain>
    </source>
</reference>
<evidence type="ECO:0000256" key="1">
    <source>
        <dbReference type="ARBA" id="ARBA00008580"/>
    </source>
</evidence>
<dbReference type="CDD" id="cd22231">
    <property type="entry name" value="RHH_NikR_HicB-like"/>
    <property type="match status" value="1"/>
</dbReference>
<dbReference type="EMBL" id="JEMX01000073">
    <property type="protein sequence ID" value="EXI78374.1"/>
    <property type="molecule type" value="Genomic_DNA"/>
</dbReference>
<evidence type="ECO:0000256" key="2">
    <source>
        <dbReference type="ARBA" id="ARBA00022649"/>
    </source>
</evidence>
<evidence type="ECO:0000313" key="3">
    <source>
        <dbReference type="EMBL" id="EXI78374.1"/>
    </source>
</evidence>
<evidence type="ECO:0000313" key="4">
    <source>
        <dbReference type="Proteomes" id="UP000021816"/>
    </source>
</evidence>